<evidence type="ECO:0000313" key="3">
    <source>
        <dbReference type="EMBL" id="NVN29176.1"/>
    </source>
</evidence>
<keyword evidence="1" id="KW-1133">Transmembrane helix</keyword>
<dbReference type="EMBL" id="JABXXQ010000017">
    <property type="protein sequence ID" value="NVN29176.1"/>
    <property type="molecule type" value="Genomic_DNA"/>
</dbReference>
<feature type="transmembrane region" description="Helical" evidence="1">
    <location>
        <begin position="21"/>
        <end position="44"/>
    </location>
</feature>
<dbReference type="Proteomes" id="UP000565205">
    <property type="component" value="Unassembled WGS sequence"/>
</dbReference>
<comment type="caution">
    <text evidence="3">The sequence shown here is derived from an EMBL/GenBank/DDBJ whole genome shotgun (WGS) entry which is preliminary data.</text>
</comment>
<organism evidence="3 5">
    <name type="scientific">Endobacter medicaginis</name>
    <dbReference type="NCBI Taxonomy" id="1181271"/>
    <lineage>
        <taxon>Bacteria</taxon>
        <taxon>Pseudomonadati</taxon>
        <taxon>Pseudomonadota</taxon>
        <taxon>Alphaproteobacteria</taxon>
        <taxon>Acetobacterales</taxon>
        <taxon>Acetobacteraceae</taxon>
        <taxon>Endobacter</taxon>
    </lineage>
</organism>
<evidence type="ECO:0000313" key="2">
    <source>
        <dbReference type="EMBL" id="MBB3174553.1"/>
    </source>
</evidence>
<evidence type="ECO:0000313" key="5">
    <source>
        <dbReference type="Proteomes" id="UP000565205"/>
    </source>
</evidence>
<dbReference type="Proteomes" id="UP000557688">
    <property type="component" value="Unassembled WGS sequence"/>
</dbReference>
<reference evidence="2 4" key="2">
    <citation type="submission" date="2020-08" db="EMBL/GenBank/DDBJ databases">
        <title>Genomic Encyclopedia of Type Strains, Phase III (KMG-III): the genomes of soil and plant-associated and newly described type strains.</title>
        <authorList>
            <person name="Whitman W."/>
        </authorList>
    </citation>
    <scope>NUCLEOTIDE SEQUENCE [LARGE SCALE GENOMIC DNA]</scope>
    <source>
        <strain evidence="2 4">CECT 8088</strain>
    </source>
</reference>
<dbReference type="AlphaFoldDB" id="A0A850NMR0"/>
<dbReference type="EMBL" id="JACHXV010000009">
    <property type="protein sequence ID" value="MBB3174553.1"/>
    <property type="molecule type" value="Genomic_DNA"/>
</dbReference>
<keyword evidence="1" id="KW-0812">Transmembrane</keyword>
<protein>
    <submittedName>
        <fullName evidence="3">Uncharacterized protein</fullName>
    </submittedName>
</protein>
<gene>
    <name evidence="2" type="ORF">FHR90_002398</name>
    <name evidence="3" type="ORF">HUK83_02300</name>
</gene>
<accession>A0A850NMR0</accession>
<name>A0A850NMR0_9PROT</name>
<reference evidence="3 5" key="1">
    <citation type="submission" date="2020-06" db="EMBL/GenBank/DDBJ databases">
        <title>Description of novel acetic acid bacteria.</title>
        <authorList>
            <person name="Sombolestani A."/>
        </authorList>
    </citation>
    <scope>NUCLEOTIDE SEQUENCE [LARGE SCALE GENOMIC DNA]</scope>
    <source>
        <strain evidence="3 5">LMG 26838</strain>
    </source>
</reference>
<evidence type="ECO:0000256" key="1">
    <source>
        <dbReference type="SAM" id="Phobius"/>
    </source>
</evidence>
<keyword evidence="4" id="KW-1185">Reference proteome</keyword>
<proteinExistence type="predicted"/>
<sequence>MTDSDRTASSESPRKGNPAKLVIIGIIVLTLLVAAYTQLGIIVVQPIGSVPDGRTVVIWRRSANLNFIDSADAVCDRSKAGVSLFCRGVVLAAIVKTNPILLRLPYSKVLYDLSTGGKEYER</sequence>
<dbReference type="RefSeq" id="WP_176621905.1">
    <property type="nucleotide sequence ID" value="NZ_JABXXQ010000017.1"/>
</dbReference>
<evidence type="ECO:0000313" key="4">
    <source>
        <dbReference type="Proteomes" id="UP000557688"/>
    </source>
</evidence>
<keyword evidence="1" id="KW-0472">Membrane</keyword>